<evidence type="ECO:0000313" key="8">
    <source>
        <dbReference type="Proteomes" id="UP000219338"/>
    </source>
</evidence>
<dbReference type="AlphaFoldDB" id="A0A284RP83"/>
<evidence type="ECO:0000256" key="3">
    <source>
        <dbReference type="ARBA" id="ARBA00023161"/>
    </source>
</evidence>
<feature type="region of interest" description="Disordered" evidence="5">
    <location>
        <begin position="112"/>
        <end position="143"/>
    </location>
</feature>
<dbReference type="InterPro" id="IPR035979">
    <property type="entry name" value="RBD_domain_sf"/>
</dbReference>
<dbReference type="STRING" id="47428.A0A284RP83"/>
<dbReference type="SUPFAM" id="SSF54928">
    <property type="entry name" value="RNA-binding domain, RBD"/>
    <property type="match status" value="1"/>
</dbReference>
<name>A0A284RP83_ARMOS</name>
<keyword evidence="3" id="KW-0866">Nonsense-mediated mRNA decay</keyword>
<sequence>MATPKGHVDIVYLVYQESITISPPDGSRSIIDNSILQMSSIAQTIRECRRVVLDSNDGEWLEEMLYEALASPEGLRHKYIHKELAFQNYVFKGDMYQWFGLLTTSARHPSSQCMSGVIPTKSPPSKNKKNRDKEKEKKERTLSQAVPTERLKTVVRRLPPNLPEEIFWQSVQTWVTDETVIWKTYFPGKFRKRLNKENIPSRAYIAFKTEDQVAEFGQGFDGHVFKDKAGTESQAVVEFAPYQKVPTEKKKPDARVGTIEKDEDYISFIESLNAANNAEPVSVEALLASAQPAPQPKTTPLLEALKAEKSAVKEKEIIPRIQIKESTNGKNDPKKKGGPTNQKPVETPKKGASKAPPAPTPTTNANPKNTPKGAAAPSNASVKAPKAPRAMRNQQAPKVPAPLNTSVPPSVGASSPSTNTAQSPPSPAAAARRTRPIIGLASRHFEAALNGAGVAPGERRPRRGEKEKESGTSKEPSEAKERPVSPKKERGGRRGAPANGGEASVKVPSILKRDSPKVTTLNINGDDGAGGNPVIVNKVEKANLSNDNHSLPASVMPNIVLGRGGGRRGRGRGRGGFFPAMRGA</sequence>
<dbReference type="PANTHER" id="PTHR13112">
    <property type="entry name" value="UPF3 REGULATOR OF NONSENSE TRANSCRIPTS-LIKE PROTEIN"/>
    <property type="match status" value="1"/>
</dbReference>
<dbReference type="OrthoDB" id="18087at2759"/>
<evidence type="ECO:0000256" key="4">
    <source>
        <dbReference type="ARBA" id="ARBA00023242"/>
    </source>
</evidence>
<proteinExistence type="inferred from homology"/>
<evidence type="ECO:0000256" key="1">
    <source>
        <dbReference type="ARBA" id="ARBA00004123"/>
    </source>
</evidence>
<feature type="compositionally biased region" description="Basic and acidic residues" evidence="5">
    <location>
        <begin position="131"/>
        <end position="141"/>
    </location>
</feature>
<dbReference type="EMBL" id="FUEG01000012">
    <property type="protein sequence ID" value="SJL10561.1"/>
    <property type="molecule type" value="Genomic_DNA"/>
</dbReference>
<evidence type="ECO:0000259" key="6">
    <source>
        <dbReference type="Pfam" id="PF03467"/>
    </source>
</evidence>
<feature type="compositionally biased region" description="Low complexity" evidence="5">
    <location>
        <begin position="406"/>
        <end position="431"/>
    </location>
</feature>
<evidence type="ECO:0000256" key="2">
    <source>
        <dbReference type="ARBA" id="ARBA00005991"/>
    </source>
</evidence>
<dbReference type="GO" id="GO:0005737">
    <property type="term" value="C:cytoplasm"/>
    <property type="evidence" value="ECO:0007669"/>
    <property type="project" value="TreeGrafter"/>
</dbReference>
<reference evidence="8" key="1">
    <citation type="journal article" date="2017" name="Nat. Ecol. Evol.">
        <title>Genome expansion and lineage-specific genetic innovations in the forest pathogenic fungi Armillaria.</title>
        <authorList>
            <person name="Sipos G."/>
            <person name="Prasanna A.N."/>
            <person name="Walter M.C."/>
            <person name="O'Connor E."/>
            <person name="Balint B."/>
            <person name="Krizsan K."/>
            <person name="Kiss B."/>
            <person name="Hess J."/>
            <person name="Varga T."/>
            <person name="Slot J."/>
            <person name="Riley R."/>
            <person name="Boka B."/>
            <person name="Rigling D."/>
            <person name="Barry K."/>
            <person name="Lee J."/>
            <person name="Mihaltcheva S."/>
            <person name="LaButti K."/>
            <person name="Lipzen A."/>
            <person name="Waldron R."/>
            <person name="Moloney N.M."/>
            <person name="Sperisen C."/>
            <person name="Kredics L."/>
            <person name="Vagvoelgyi C."/>
            <person name="Patrignani A."/>
            <person name="Fitzpatrick D."/>
            <person name="Nagy I."/>
            <person name="Doyle S."/>
            <person name="Anderson J.B."/>
            <person name="Grigoriev I.V."/>
            <person name="Gueldener U."/>
            <person name="Muensterkoetter M."/>
            <person name="Nagy L.G."/>
        </authorList>
    </citation>
    <scope>NUCLEOTIDE SEQUENCE [LARGE SCALE GENOMIC DNA]</scope>
    <source>
        <strain evidence="8">C18/9</strain>
    </source>
</reference>
<keyword evidence="4" id="KW-0539">Nucleus</keyword>
<feature type="compositionally biased region" description="Basic and acidic residues" evidence="5">
    <location>
        <begin position="464"/>
        <end position="489"/>
    </location>
</feature>
<feature type="domain" description="UPF3" evidence="6">
    <location>
        <begin position="149"/>
        <end position="309"/>
    </location>
</feature>
<keyword evidence="8" id="KW-1185">Reference proteome</keyword>
<accession>A0A284RP83</accession>
<dbReference type="Pfam" id="PF03467">
    <property type="entry name" value="Smg4_UPF3"/>
    <property type="match status" value="1"/>
</dbReference>
<feature type="region of interest" description="Disordered" evidence="5">
    <location>
        <begin position="545"/>
        <end position="584"/>
    </location>
</feature>
<dbReference type="GO" id="GO:0000184">
    <property type="term" value="P:nuclear-transcribed mRNA catabolic process, nonsense-mediated decay"/>
    <property type="evidence" value="ECO:0007669"/>
    <property type="project" value="UniProtKB-KW"/>
</dbReference>
<dbReference type="GO" id="GO:0003729">
    <property type="term" value="F:mRNA binding"/>
    <property type="evidence" value="ECO:0007669"/>
    <property type="project" value="TreeGrafter"/>
</dbReference>
<dbReference type="InterPro" id="IPR005120">
    <property type="entry name" value="UPF3_dom"/>
</dbReference>
<dbReference type="Gene3D" id="3.30.70.330">
    <property type="match status" value="1"/>
</dbReference>
<dbReference type="OMA" id="QYKPGKV"/>
<gene>
    <name evidence="7" type="ORF">ARMOST_13948</name>
</gene>
<comment type="similarity">
    <text evidence="2">Belongs to the RENT3 family.</text>
</comment>
<dbReference type="InterPro" id="IPR012677">
    <property type="entry name" value="Nucleotide-bd_a/b_plait_sf"/>
</dbReference>
<dbReference type="InterPro" id="IPR039722">
    <property type="entry name" value="Upf3"/>
</dbReference>
<dbReference type="Proteomes" id="UP000219338">
    <property type="component" value="Unassembled WGS sequence"/>
</dbReference>
<protein>
    <recommendedName>
        <fullName evidence="6">UPF3 domain-containing protein</fullName>
    </recommendedName>
</protein>
<dbReference type="CDD" id="cd12455">
    <property type="entry name" value="RRM_like_Smg4_UPF3"/>
    <property type="match status" value="1"/>
</dbReference>
<evidence type="ECO:0000313" key="7">
    <source>
        <dbReference type="EMBL" id="SJL10561.1"/>
    </source>
</evidence>
<comment type="subcellular location">
    <subcellularLocation>
        <location evidence="1">Nucleus</location>
    </subcellularLocation>
</comment>
<evidence type="ECO:0000256" key="5">
    <source>
        <dbReference type="SAM" id="MobiDB-lite"/>
    </source>
</evidence>
<feature type="compositionally biased region" description="Low complexity" evidence="5">
    <location>
        <begin position="361"/>
        <end position="372"/>
    </location>
</feature>
<feature type="region of interest" description="Disordered" evidence="5">
    <location>
        <begin position="316"/>
        <end position="532"/>
    </location>
</feature>
<organism evidence="7 8">
    <name type="scientific">Armillaria ostoyae</name>
    <name type="common">Armillaria root rot fungus</name>
    <dbReference type="NCBI Taxonomy" id="47428"/>
    <lineage>
        <taxon>Eukaryota</taxon>
        <taxon>Fungi</taxon>
        <taxon>Dikarya</taxon>
        <taxon>Basidiomycota</taxon>
        <taxon>Agaricomycotina</taxon>
        <taxon>Agaricomycetes</taxon>
        <taxon>Agaricomycetidae</taxon>
        <taxon>Agaricales</taxon>
        <taxon>Marasmiineae</taxon>
        <taxon>Physalacriaceae</taxon>
        <taxon>Armillaria</taxon>
    </lineage>
</organism>
<dbReference type="GO" id="GO:0005730">
    <property type="term" value="C:nucleolus"/>
    <property type="evidence" value="ECO:0007669"/>
    <property type="project" value="TreeGrafter"/>
</dbReference>
<dbReference type="PANTHER" id="PTHR13112:SF0">
    <property type="entry name" value="FI21285P1"/>
    <property type="match status" value="1"/>
</dbReference>
<dbReference type="GO" id="GO:0045727">
    <property type="term" value="P:positive regulation of translation"/>
    <property type="evidence" value="ECO:0007669"/>
    <property type="project" value="TreeGrafter"/>
</dbReference>